<proteinExistence type="predicted"/>
<dbReference type="EMBL" id="HBHX01028492">
    <property type="protein sequence ID" value="CAE0115230.1"/>
    <property type="molecule type" value="Transcribed_RNA"/>
</dbReference>
<dbReference type="AlphaFoldDB" id="A0A7S3AUP5"/>
<protein>
    <submittedName>
        <fullName evidence="1">Uncharacterized protein</fullName>
    </submittedName>
</protein>
<sequence>MVYTTRKADVGLGSPYEEGPAEPMFRDSVNGIMAGYAGHVPRKRDQVGSTAVGEVPKFFDASQGVLGQPNRYTTKQEPPPEQVSFAAKDLEVRHVNLHNDYKSRVGGVVPGYAGFIPGGNAKYGSSPYGGVMDPK</sequence>
<organism evidence="1">
    <name type="scientific">Haptolina ericina</name>
    <dbReference type="NCBI Taxonomy" id="156174"/>
    <lineage>
        <taxon>Eukaryota</taxon>
        <taxon>Haptista</taxon>
        <taxon>Haptophyta</taxon>
        <taxon>Prymnesiophyceae</taxon>
        <taxon>Prymnesiales</taxon>
        <taxon>Prymnesiaceae</taxon>
        <taxon>Haptolina</taxon>
    </lineage>
</organism>
<accession>A0A7S3AUP5</accession>
<gene>
    <name evidence="1" type="ORF">HERI1096_LOCUS15915</name>
</gene>
<name>A0A7S3AUP5_9EUKA</name>
<evidence type="ECO:0000313" key="1">
    <source>
        <dbReference type="EMBL" id="CAE0115230.1"/>
    </source>
</evidence>
<reference evidence="1" key="1">
    <citation type="submission" date="2021-01" db="EMBL/GenBank/DDBJ databases">
        <authorList>
            <person name="Corre E."/>
            <person name="Pelletier E."/>
            <person name="Niang G."/>
            <person name="Scheremetjew M."/>
            <person name="Finn R."/>
            <person name="Kale V."/>
            <person name="Holt S."/>
            <person name="Cochrane G."/>
            <person name="Meng A."/>
            <person name="Brown T."/>
            <person name="Cohen L."/>
        </authorList>
    </citation>
    <scope>NUCLEOTIDE SEQUENCE</scope>
    <source>
        <strain evidence="1">CCMP281</strain>
    </source>
</reference>